<sequence length="150" mass="16907">MGCVTSCGLKLLLQIFNAILFVAFIILALFEILLKYSKSILQQLLSRIFDQFNIGDEDLRQLARFTTEYTDGIAVILVVVGLTLKACCLIECIVSCYGCNIPLRIYATILIVLLVAQIVVVYVVFSYPTRFTSLIVSSLETLFQCYDEKR</sequence>
<proteinExistence type="predicted"/>
<name>A0A0S4MR16_ECHMU</name>
<evidence type="ECO:0000313" key="3">
    <source>
        <dbReference type="Proteomes" id="UP000017246"/>
    </source>
</evidence>
<evidence type="ECO:0000313" key="2">
    <source>
        <dbReference type="EMBL" id="CUT99858.1"/>
    </source>
</evidence>
<dbReference type="STRING" id="6211.A0A0S4MR16"/>
<evidence type="ECO:0000256" key="1">
    <source>
        <dbReference type="SAM" id="Phobius"/>
    </source>
</evidence>
<dbReference type="EMBL" id="LN902849">
    <property type="protein sequence ID" value="CUT99858.1"/>
    <property type="molecule type" value="Genomic_DNA"/>
</dbReference>
<organism evidence="2 3">
    <name type="scientific">Echinococcus multilocularis</name>
    <name type="common">Fox tapeworm</name>
    <dbReference type="NCBI Taxonomy" id="6211"/>
    <lineage>
        <taxon>Eukaryota</taxon>
        <taxon>Metazoa</taxon>
        <taxon>Spiralia</taxon>
        <taxon>Lophotrochozoa</taxon>
        <taxon>Platyhelminthes</taxon>
        <taxon>Cestoda</taxon>
        <taxon>Eucestoda</taxon>
        <taxon>Cyclophyllidea</taxon>
        <taxon>Taeniidae</taxon>
        <taxon>Echinococcus</taxon>
    </lineage>
</organism>
<keyword evidence="1" id="KW-0812">Transmembrane</keyword>
<feature type="transmembrane region" description="Helical" evidence="1">
    <location>
        <begin position="73"/>
        <end position="97"/>
    </location>
</feature>
<reference evidence="2" key="1">
    <citation type="journal article" date="2013" name="Nature">
        <title>The genomes of four tapeworm species reveal adaptations to parasitism.</title>
        <authorList>
            <person name="Tsai I.J."/>
            <person name="Zarowiecki M."/>
            <person name="Holroyd N."/>
            <person name="Garciarrubio A."/>
            <person name="Sanchez-Flores A."/>
            <person name="Brooks K.L."/>
            <person name="Tracey A."/>
            <person name="Bobes R.J."/>
            <person name="Fragoso G."/>
            <person name="Sciutto E."/>
            <person name="Aslett M."/>
            <person name="Beasley H."/>
            <person name="Bennett H.M."/>
            <person name="Cai J."/>
            <person name="Camicia F."/>
            <person name="Clark R."/>
            <person name="Cucher M."/>
            <person name="De Silva N."/>
            <person name="Day T.A."/>
            <person name="Deplazes P."/>
            <person name="Estrada K."/>
            <person name="Fernandez C."/>
            <person name="Holland P.W."/>
            <person name="Hou J."/>
            <person name="Hu S."/>
            <person name="Huckvale T."/>
            <person name="Hung S.S."/>
            <person name="Kamenetzky L."/>
            <person name="Keane J.A."/>
            <person name="Kiss F."/>
            <person name="Koziol U."/>
            <person name="Lambert O."/>
            <person name="Liu K."/>
            <person name="Luo X."/>
            <person name="Luo Y."/>
            <person name="Macchiaroli N."/>
            <person name="Nichol S."/>
            <person name="Paps J."/>
            <person name="Parkinson J."/>
            <person name="Pouchkina-Stantcheva N."/>
            <person name="Riddiford N."/>
            <person name="Rosenzvit M."/>
            <person name="Salinas G."/>
            <person name="Wasmuth J.D."/>
            <person name="Zamanian M."/>
            <person name="Zheng Y."/>
            <person name="Cai X."/>
            <person name="Soberon X."/>
            <person name="Olson P.D."/>
            <person name="Laclette J.P."/>
            <person name="Brehm K."/>
            <person name="Berriman M."/>
            <person name="Garciarrubio A."/>
            <person name="Bobes R.J."/>
            <person name="Fragoso G."/>
            <person name="Sanchez-Flores A."/>
            <person name="Estrada K."/>
            <person name="Cevallos M.A."/>
            <person name="Morett E."/>
            <person name="Gonzalez V."/>
            <person name="Portillo T."/>
            <person name="Ochoa-Leyva A."/>
            <person name="Jose M.V."/>
            <person name="Sciutto E."/>
            <person name="Landa A."/>
            <person name="Jimenez L."/>
            <person name="Valdes V."/>
            <person name="Carrero J.C."/>
            <person name="Larralde C."/>
            <person name="Morales-Montor J."/>
            <person name="Limon-Lason J."/>
            <person name="Soberon X."/>
            <person name="Laclette J.P."/>
        </authorList>
    </citation>
    <scope>NUCLEOTIDE SEQUENCE [LARGE SCALE GENOMIC DNA]</scope>
</reference>
<dbReference type="AlphaFoldDB" id="A0A0S4MR16"/>
<feature type="transmembrane region" description="Helical" evidence="1">
    <location>
        <begin position="12"/>
        <end position="34"/>
    </location>
</feature>
<keyword evidence="3" id="KW-1185">Reference proteome</keyword>
<feature type="transmembrane region" description="Helical" evidence="1">
    <location>
        <begin position="103"/>
        <end position="125"/>
    </location>
</feature>
<accession>A0A0S4MR16</accession>
<keyword evidence="1" id="KW-0472">Membrane</keyword>
<protein>
    <submittedName>
        <fullName evidence="2">Tetraspanin</fullName>
    </submittedName>
</protein>
<dbReference type="Proteomes" id="UP000017246">
    <property type="component" value="Unassembled WGS sequence"/>
</dbReference>
<reference evidence="2" key="2">
    <citation type="submission" date="2015-11" db="EMBL/GenBank/DDBJ databases">
        <authorList>
            <person name="Zhang Y."/>
            <person name="Guo Z."/>
        </authorList>
    </citation>
    <scope>NUCLEOTIDE SEQUENCE</scope>
</reference>
<keyword evidence="1" id="KW-1133">Transmembrane helix</keyword>